<dbReference type="Proteomes" id="UP000299102">
    <property type="component" value="Unassembled WGS sequence"/>
</dbReference>
<name>A0A4C1SS11_EUMVA</name>
<gene>
    <name evidence="1" type="ORF">EVAR_3703_1</name>
</gene>
<evidence type="ECO:0000313" key="2">
    <source>
        <dbReference type="Proteomes" id="UP000299102"/>
    </source>
</evidence>
<dbReference type="AlphaFoldDB" id="A0A4C1SS11"/>
<sequence>MKPEWLLDFVQTLRSITQTRKTTWADPAFRSEGVTWRGPVSTGANATTIIRQGGHVSMTPSLDPLLEDDLGKPIVLFRVMLIT</sequence>
<proteinExistence type="predicted"/>
<comment type="caution">
    <text evidence="1">The sequence shown here is derived from an EMBL/GenBank/DDBJ whole genome shotgun (WGS) entry which is preliminary data.</text>
</comment>
<organism evidence="1 2">
    <name type="scientific">Eumeta variegata</name>
    <name type="common">Bagworm moth</name>
    <name type="synonym">Eumeta japonica</name>
    <dbReference type="NCBI Taxonomy" id="151549"/>
    <lineage>
        <taxon>Eukaryota</taxon>
        <taxon>Metazoa</taxon>
        <taxon>Ecdysozoa</taxon>
        <taxon>Arthropoda</taxon>
        <taxon>Hexapoda</taxon>
        <taxon>Insecta</taxon>
        <taxon>Pterygota</taxon>
        <taxon>Neoptera</taxon>
        <taxon>Endopterygota</taxon>
        <taxon>Lepidoptera</taxon>
        <taxon>Glossata</taxon>
        <taxon>Ditrysia</taxon>
        <taxon>Tineoidea</taxon>
        <taxon>Psychidae</taxon>
        <taxon>Oiketicinae</taxon>
        <taxon>Eumeta</taxon>
    </lineage>
</organism>
<dbReference type="EMBL" id="BGZK01000015">
    <property type="protein sequence ID" value="GBP04765.1"/>
    <property type="molecule type" value="Genomic_DNA"/>
</dbReference>
<reference evidence="1 2" key="1">
    <citation type="journal article" date="2019" name="Commun. Biol.">
        <title>The bagworm genome reveals a unique fibroin gene that provides high tensile strength.</title>
        <authorList>
            <person name="Kono N."/>
            <person name="Nakamura H."/>
            <person name="Ohtoshi R."/>
            <person name="Tomita M."/>
            <person name="Numata K."/>
            <person name="Arakawa K."/>
        </authorList>
    </citation>
    <scope>NUCLEOTIDE SEQUENCE [LARGE SCALE GENOMIC DNA]</scope>
</reference>
<keyword evidence="2" id="KW-1185">Reference proteome</keyword>
<evidence type="ECO:0000313" key="1">
    <source>
        <dbReference type="EMBL" id="GBP04765.1"/>
    </source>
</evidence>
<accession>A0A4C1SS11</accession>
<protein>
    <submittedName>
        <fullName evidence="1">Uncharacterized protein</fullName>
    </submittedName>
</protein>